<accession>A0A0N6WGN7</accession>
<organism evidence="1">
    <name type="scientific">Weissella confusa</name>
    <name type="common">Lactobacillus confusus</name>
    <dbReference type="NCBI Taxonomy" id="1583"/>
    <lineage>
        <taxon>Bacteria</taxon>
        <taxon>Bacillati</taxon>
        <taxon>Bacillota</taxon>
        <taxon>Bacilli</taxon>
        <taxon>Lactobacillales</taxon>
        <taxon>Lactobacillaceae</taxon>
        <taxon>Weissella</taxon>
    </lineage>
</organism>
<dbReference type="AlphaFoldDB" id="A0A0N6WGN7"/>
<geneLocation type="plasmid" evidence="1">
    <name>pWcMBF8-1</name>
</geneLocation>
<protein>
    <submittedName>
        <fullName evidence="1">Uncharacterized protein</fullName>
    </submittedName>
</protein>
<evidence type="ECO:0000313" key="1">
    <source>
        <dbReference type="EMBL" id="AKL79719.1"/>
    </source>
</evidence>
<keyword evidence="1" id="KW-0614">Plasmid</keyword>
<dbReference type="EMBL" id="KR350502">
    <property type="protein sequence ID" value="AKL79719.1"/>
    <property type="molecule type" value="Genomic_DNA"/>
</dbReference>
<proteinExistence type="predicted"/>
<reference evidence="1" key="1">
    <citation type="submission" date="2015-04" db="EMBL/GenBank/DDBJ databases">
        <title>Plasmid pWcMBF8-1 isolated from Weissella confusa strain MBF8-1 carries a bacteriocin-encoding locus.</title>
        <authorList>
            <person name="Malik A."/>
            <person name="Heng N.C.K."/>
        </authorList>
    </citation>
    <scope>NUCLEOTIDE SEQUENCE</scope>
    <source>
        <strain evidence="1">MBF8-1</strain>
        <plasmid evidence="1">pWcMBF8-1</plasmid>
    </source>
</reference>
<gene>
    <name evidence="1" type="ORF">pWcMBF8-1_7</name>
</gene>
<name>A0A0N6WGN7_WEICO</name>
<sequence length="65" mass="7263">MMGFNKYAISDVDLNNIVGGQKKKYSDAEMKKITGFTWRNGRMHPTASETGRALGNAFINSIHGW</sequence>